<dbReference type="OrthoDB" id="6249863at2759"/>
<gene>
    <name evidence="1" type="ORF">DILT_LOCUS18696</name>
</gene>
<accession>A0A3P7PA55</accession>
<name>A0A3P7PA55_DIBLA</name>
<evidence type="ECO:0000313" key="1">
    <source>
        <dbReference type="EMBL" id="VDN41977.1"/>
    </source>
</evidence>
<dbReference type="EMBL" id="UYRU01103256">
    <property type="protein sequence ID" value="VDN41977.1"/>
    <property type="molecule type" value="Genomic_DNA"/>
</dbReference>
<dbReference type="Proteomes" id="UP000281553">
    <property type="component" value="Unassembled WGS sequence"/>
</dbReference>
<keyword evidence="2" id="KW-1185">Reference proteome</keyword>
<sequence length="96" mass="10100">MPTSSSTQLRALSLWAHAPQPLFPLVRVVIGLLAGLEVSWASSLAPKIPFRGVPSLASSDPNDPTSPVQVALGVFPLVGLPEVSRERVNKVSSCLS</sequence>
<protein>
    <submittedName>
        <fullName evidence="1">Uncharacterized protein</fullName>
    </submittedName>
</protein>
<organism evidence="1 2">
    <name type="scientific">Dibothriocephalus latus</name>
    <name type="common">Fish tapeworm</name>
    <name type="synonym">Diphyllobothrium latum</name>
    <dbReference type="NCBI Taxonomy" id="60516"/>
    <lineage>
        <taxon>Eukaryota</taxon>
        <taxon>Metazoa</taxon>
        <taxon>Spiralia</taxon>
        <taxon>Lophotrochozoa</taxon>
        <taxon>Platyhelminthes</taxon>
        <taxon>Cestoda</taxon>
        <taxon>Eucestoda</taxon>
        <taxon>Diphyllobothriidea</taxon>
        <taxon>Diphyllobothriidae</taxon>
        <taxon>Dibothriocephalus</taxon>
    </lineage>
</organism>
<proteinExistence type="predicted"/>
<evidence type="ECO:0000313" key="2">
    <source>
        <dbReference type="Proteomes" id="UP000281553"/>
    </source>
</evidence>
<reference evidence="1 2" key="1">
    <citation type="submission" date="2018-11" db="EMBL/GenBank/DDBJ databases">
        <authorList>
            <consortium name="Pathogen Informatics"/>
        </authorList>
    </citation>
    <scope>NUCLEOTIDE SEQUENCE [LARGE SCALE GENOMIC DNA]</scope>
</reference>
<dbReference type="AlphaFoldDB" id="A0A3P7PA55"/>